<dbReference type="Gene3D" id="3.10.10.10">
    <property type="entry name" value="HIV Type 1 Reverse Transcriptase, subunit A, domain 1"/>
    <property type="match status" value="1"/>
</dbReference>
<evidence type="ECO:0000256" key="9">
    <source>
        <dbReference type="ARBA" id="ARBA00022918"/>
    </source>
</evidence>
<feature type="domain" description="Reverse transcriptase" evidence="11">
    <location>
        <begin position="70"/>
        <end position="247"/>
    </location>
</feature>
<evidence type="ECO:0000256" key="4">
    <source>
        <dbReference type="ARBA" id="ARBA00022679"/>
    </source>
</evidence>
<comment type="similarity">
    <text evidence="1">Belongs to the beta type-B retroviral polymerase family. HERV class-II K(HML-2) pol subfamily.</text>
</comment>
<evidence type="ECO:0000256" key="8">
    <source>
        <dbReference type="ARBA" id="ARBA00022801"/>
    </source>
</evidence>
<protein>
    <recommendedName>
        <fullName evidence="2">ribonuclease H</fullName>
        <ecNumber evidence="2">3.1.26.4</ecNumber>
    </recommendedName>
</protein>
<dbReference type="GO" id="GO:0006508">
    <property type="term" value="P:proteolysis"/>
    <property type="evidence" value="ECO:0007669"/>
    <property type="project" value="UniProtKB-KW"/>
</dbReference>
<name>A0AAW0PR78_9GOBI</name>
<dbReference type="Pfam" id="PF00078">
    <property type="entry name" value="RVT_1"/>
    <property type="match status" value="1"/>
</dbReference>
<comment type="caution">
    <text evidence="12">The sequence shown here is derived from an EMBL/GenBank/DDBJ whole genome shotgun (WGS) entry which is preliminary data.</text>
</comment>
<dbReference type="GO" id="GO:0004523">
    <property type="term" value="F:RNA-DNA hybrid ribonuclease activity"/>
    <property type="evidence" value="ECO:0007669"/>
    <property type="project" value="UniProtKB-EC"/>
</dbReference>
<keyword evidence="13" id="KW-1185">Reference proteome</keyword>
<reference evidence="13" key="1">
    <citation type="submission" date="2024-04" db="EMBL/GenBank/DDBJ databases">
        <title>Salinicola lusitanus LLJ914,a marine bacterium isolated from the Okinawa Trough.</title>
        <authorList>
            <person name="Li J."/>
        </authorList>
    </citation>
    <scope>NUCLEOTIDE SEQUENCE [LARGE SCALE GENOMIC DNA]</scope>
</reference>
<accession>A0AAW0PR78</accession>
<dbReference type="Gene3D" id="3.30.70.270">
    <property type="match status" value="2"/>
</dbReference>
<dbReference type="InterPro" id="IPR000477">
    <property type="entry name" value="RT_dom"/>
</dbReference>
<keyword evidence="7" id="KW-0255">Endonuclease</keyword>
<dbReference type="EMBL" id="JBBPFD010000004">
    <property type="protein sequence ID" value="KAK7929149.1"/>
    <property type="molecule type" value="Genomic_DNA"/>
</dbReference>
<keyword evidence="3" id="KW-0645">Protease</keyword>
<dbReference type="PROSITE" id="PS50878">
    <property type="entry name" value="RT_POL"/>
    <property type="match status" value="1"/>
</dbReference>
<evidence type="ECO:0000256" key="5">
    <source>
        <dbReference type="ARBA" id="ARBA00022695"/>
    </source>
</evidence>
<dbReference type="Pfam" id="PF17919">
    <property type="entry name" value="RT_RNaseH_2"/>
    <property type="match status" value="1"/>
</dbReference>
<keyword evidence="10" id="KW-0511">Multifunctional enzyme</keyword>
<evidence type="ECO:0000313" key="13">
    <source>
        <dbReference type="Proteomes" id="UP001460270"/>
    </source>
</evidence>
<evidence type="ECO:0000256" key="3">
    <source>
        <dbReference type="ARBA" id="ARBA00022670"/>
    </source>
</evidence>
<dbReference type="InterPro" id="IPR041577">
    <property type="entry name" value="RT_RNaseH_2"/>
</dbReference>
<dbReference type="Proteomes" id="UP001460270">
    <property type="component" value="Unassembled WGS sequence"/>
</dbReference>
<gene>
    <name evidence="12" type="ORF">WMY93_005544</name>
</gene>
<evidence type="ECO:0000256" key="10">
    <source>
        <dbReference type="ARBA" id="ARBA00023268"/>
    </source>
</evidence>
<dbReference type="CDD" id="cd01647">
    <property type="entry name" value="RT_LTR"/>
    <property type="match status" value="1"/>
</dbReference>
<dbReference type="InterPro" id="IPR050951">
    <property type="entry name" value="Retrovirus_Pol_polyprotein"/>
</dbReference>
<keyword evidence="8" id="KW-0378">Hydrolase</keyword>
<dbReference type="FunFam" id="3.30.70.270:FF:000164">
    <property type="match status" value="1"/>
</dbReference>
<dbReference type="InterPro" id="IPR043128">
    <property type="entry name" value="Rev_trsase/Diguanyl_cyclase"/>
</dbReference>
<keyword evidence="6" id="KW-0540">Nuclease</keyword>
<dbReference type="AlphaFoldDB" id="A0AAW0PR78"/>
<dbReference type="GO" id="GO:0008233">
    <property type="term" value="F:peptidase activity"/>
    <property type="evidence" value="ECO:0007669"/>
    <property type="project" value="UniProtKB-KW"/>
</dbReference>
<keyword evidence="9" id="KW-0695">RNA-directed DNA polymerase</keyword>
<evidence type="ECO:0000256" key="7">
    <source>
        <dbReference type="ARBA" id="ARBA00022759"/>
    </source>
</evidence>
<evidence type="ECO:0000256" key="1">
    <source>
        <dbReference type="ARBA" id="ARBA00010879"/>
    </source>
</evidence>
<dbReference type="SUPFAM" id="SSF56672">
    <property type="entry name" value="DNA/RNA polymerases"/>
    <property type="match status" value="1"/>
</dbReference>
<evidence type="ECO:0000259" key="11">
    <source>
        <dbReference type="PROSITE" id="PS50878"/>
    </source>
</evidence>
<organism evidence="12 13">
    <name type="scientific">Mugilogobius chulae</name>
    <name type="common">yellowstripe goby</name>
    <dbReference type="NCBI Taxonomy" id="88201"/>
    <lineage>
        <taxon>Eukaryota</taxon>
        <taxon>Metazoa</taxon>
        <taxon>Chordata</taxon>
        <taxon>Craniata</taxon>
        <taxon>Vertebrata</taxon>
        <taxon>Euteleostomi</taxon>
        <taxon>Actinopterygii</taxon>
        <taxon>Neopterygii</taxon>
        <taxon>Teleostei</taxon>
        <taxon>Neoteleostei</taxon>
        <taxon>Acanthomorphata</taxon>
        <taxon>Gobiaria</taxon>
        <taxon>Gobiiformes</taxon>
        <taxon>Gobioidei</taxon>
        <taxon>Gobiidae</taxon>
        <taxon>Gobionellinae</taxon>
        <taxon>Mugilogobius</taxon>
    </lineage>
</organism>
<dbReference type="FunFam" id="3.10.10.10:FF:000007">
    <property type="entry name" value="Retrovirus-related Pol polyprotein from transposon 17.6-like Protein"/>
    <property type="match status" value="1"/>
</dbReference>
<proteinExistence type="inferred from homology"/>
<dbReference type="PANTHER" id="PTHR37984">
    <property type="entry name" value="PROTEIN CBG26694"/>
    <property type="match status" value="1"/>
</dbReference>
<dbReference type="EC" id="3.1.26.4" evidence="2"/>
<dbReference type="InterPro" id="IPR043502">
    <property type="entry name" value="DNA/RNA_pol_sf"/>
</dbReference>
<keyword evidence="4" id="KW-0808">Transferase</keyword>
<dbReference type="GO" id="GO:0003964">
    <property type="term" value="F:RNA-directed DNA polymerase activity"/>
    <property type="evidence" value="ECO:0007669"/>
    <property type="project" value="UniProtKB-KW"/>
</dbReference>
<evidence type="ECO:0000256" key="2">
    <source>
        <dbReference type="ARBA" id="ARBA00012180"/>
    </source>
</evidence>
<keyword evidence="5" id="KW-0548">Nucleotidyltransferase</keyword>
<sequence length="421" mass="46609">MHAHFSSCDNVFQNVLAEFPSLTTPAFSSVVAWHGVEHFIPTNGPPVFARARRLDAVKMAIAKEEFATMERLGIVRRSDSPWASPLHMVPKADGSWRPCGDFRRLNDVTRPDRYPIPHIQDFSAQLSGSSIFSKVDLVRGYHQVPVRAEDVPKTAVITPFGLFEFLRMPFGLKGAAQTFQRLMDSVLRGLDFIFVYLDDILVASSSDEEHRAHLRGVFRRFETHGLIINPAKCQFGLPVIEFLGHRISAQGAVPLPAKVQAVADFPRPVVVKSLQEFLGMVNFYHRFIPHAAHIMRPLYDALRFTKGSDAVDWTSDRVIAFEGAKSALANAALLAHPDPNAPIALTTDASDLAVGAVVEQLVEDEWQPLAFFSTPLKDRRTFLAVVALLQGLRIRRLLLVRPRPAGAAVMAGPLDPTQSGL</sequence>
<dbReference type="PANTHER" id="PTHR37984:SF5">
    <property type="entry name" value="PROTEIN NYNRIN-LIKE"/>
    <property type="match status" value="1"/>
</dbReference>
<evidence type="ECO:0000256" key="6">
    <source>
        <dbReference type="ARBA" id="ARBA00022722"/>
    </source>
</evidence>
<evidence type="ECO:0000313" key="12">
    <source>
        <dbReference type="EMBL" id="KAK7929149.1"/>
    </source>
</evidence>
<dbReference type="FunFam" id="3.30.70.270:FF:000020">
    <property type="entry name" value="Transposon Tf2-6 polyprotein-like Protein"/>
    <property type="match status" value="1"/>
</dbReference>